<evidence type="ECO:0000256" key="4">
    <source>
        <dbReference type="ARBA" id="ARBA00022833"/>
    </source>
</evidence>
<dbReference type="SUPFAM" id="SSF57667">
    <property type="entry name" value="beta-beta-alpha zinc fingers"/>
    <property type="match status" value="1"/>
</dbReference>
<dbReference type="RefSeq" id="XP_024376931.1">
    <property type="nucleotide sequence ID" value="XM_024521163.2"/>
</dbReference>
<dbReference type="EMBL" id="ABEU02000005">
    <property type="status" value="NOT_ANNOTATED_CDS"/>
    <property type="molecule type" value="Genomic_DNA"/>
</dbReference>
<dbReference type="Gene3D" id="3.30.160.60">
    <property type="entry name" value="Classic Zinc Finger"/>
    <property type="match status" value="1"/>
</dbReference>
<feature type="compositionally biased region" description="Polar residues" evidence="8">
    <location>
        <begin position="231"/>
        <end position="252"/>
    </location>
</feature>
<evidence type="ECO:0000256" key="6">
    <source>
        <dbReference type="ARBA" id="ARBA00023163"/>
    </source>
</evidence>
<dbReference type="GO" id="GO:0003700">
    <property type="term" value="F:DNA-binding transcription factor activity"/>
    <property type="evidence" value="ECO:0000318"/>
    <property type="project" value="GO_Central"/>
</dbReference>
<evidence type="ECO:0000256" key="1">
    <source>
        <dbReference type="ARBA" id="ARBA00022723"/>
    </source>
</evidence>
<gene>
    <name evidence="10" type="primary">LOC112282945</name>
</gene>
<dbReference type="Pfam" id="PF22995">
    <property type="entry name" value="C2CH-3rd_BIRD-IDD"/>
    <property type="match status" value="1"/>
</dbReference>
<dbReference type="InterPro" id="IPR036236">
    <property type="entry name" value="Znf_C2H2_sf"/>
</dbReference>
<reference evidence="10" key="3">
    <citation type="submission" date="2020-12" db="UniProtKB">
        <authorList>
            <consortium name="EnsemblPlants"/>
        </authorList>
    </citation>
    <scope>IDENTIFICATION</scope>
</reference>
<feature type="region of interest" description="Disordered" evidence="8">
    <location>
        <begin position="612"/>
        <end position="632"/>
    </location>
</feature>
<evidence type="ECO:0000256" key="5">
    <source>
        <dbReference type="ARBA" id="ARBA00023015"/>
    </source>
</evidence>
<keyword evidence="1" id="KW-0479">Metal-binding</keyword>
<feature type="region of interest" description="Disordered" evidence="8">
    <location>
        <begin position="734"/>
        <end position="754"/>
    </location>
</feature>
<dbReference type="KEGG" id="ppp:112282945"/>
<evidence type="ECO:0000313" key="10">
    <source>
        <dbReference type="EnsemblPlants" id="Pp3c5_20980V3.3"/>
    </source>
</evidence>
<protein>
    <recommendedName>
        <fullName evidence="9">C2H2-type domain-containing protein</fullName>
    </recommendedName>
</protein>
<reference evidence="10 11" key="2">
    <citation type="journal article" date="2018" name="Plant J.">
        <title>The Physcomitrella patens chromosome-scale assembly reveals moss genome structure and evolution.</title>
        <authorList>
            <person name="Lang D."/>
            <person name="Ullrich K.K."/>
            <person name="Murat F."/>
            <person name="Fuchs J."/>
            <person name="Jenkins J."/>
            <person name="Haas F.B."/>
            <person name="Piednoel M."/>
            <person name="Gundlach H."/>
            <person name="Van Bel M."/>
            <person name="Meyberg R."/>
            <person name="Vives C."/>
            <person name="Morata J."/>
            <person name="Symeonidi A."/>
            <person name="Hiss M."/>
            <person name="Muchero W."/>
            <person name="Kamisugi Y."/>
            <person name="Saleh O."/>
            <person name="Blanc G."/>
            <person name="Decker E.L."/>
            <person name="van Gessel N."/>
            <person name="Grimwood J."/>
            <person name="Hayes R.D."/>
            <person name="Graham S.W."/>
            <person name="Gunter L.E."/>
            <person name="McDaniel S.F."/>
            <person name="Hoernstein S.N.W."/>
            <person name="Larsson A."/>
            <person name="Li F.W."/>
            <person name="Perroud P.F."/>
            <person name="Phillips J."/>
            <person name="Ranjan P."/>
            <person name="Rokshar D.S."/>
            <person name="Rothfels C.J."/>
            <person name="Schneider L."/>
            <person name="Shu S."/>
            <person name="Stevenson D.W."/>
            <person name="Thummler F."/>
            <person name="Tillich M."/>
            <person name="Villarreal Aguilar J.C."/>
            <person name="Widiez T."/>
            <person name="Wong G.K."/>
            <person name="Wymore A."/>
            <person name="Zhang Y."/>
            <person name="Zimmer A.D."/>
            <person name="Quatrano R.S."/>
            <person name="Mayer K.F.X."/>
            <person name="Goodstein D."/>
            <person name="Casacuberta J.M."/>
            <person name="Vandepoele K."/>
            <person name="Reski R."/>
            <person name="Cuming A.C."/>
            <person name="Tuskan G.A."/>
            <person name="Maumus F."/>
            <person name="Salse J."/>
            <person name="Schmutz J."/>
            <person name="Rensing S.A."/>
        </authorList>
    </citation>
    <scope>NUCLEOTIDE SEQUENCE [LARGE SCALE GENOMIC DNA]</scope>
    <source>
        <strain evidence="10 11">cv. Gransden 2004</strain>
    </source>
</reference>
<feature type="region of interest" description="Disordered" evidence="8">
    <location>
        <begin position="512"/>
        <end position="536"/>
    </location>
</feature>
<dbReference type="OrthoDB" id="6354171at2759"/>
<feature type="domain" description="C2H2-type" evidence="9">
    <location>
        <begin position="179"/>
        <end position="215"/>
    </location>
</feature>
<sequence>MNALPSAGGGHGALHLLPEGCNVVSEFLPLTAGSVVNKRKRRPAGTPGMLPQLVSRDPGAEVVALSPKTLMESDRYVCEICNQGFQRDQNLQMHRRRHKVPWKLLKRPSLGTLKRVYVCPERSCLHHDPSHALGDLVGIKKHYRRKHCTEKQWKCDKCSKGYAVQSDYKAHLKTCGTRGHCCDCGRVFSRVESFIEHQDTCSAVKYKSMHSGDGSERKLSLQRQATDRNSNESPSQSSDTTQAMSFAQSGMSDTAARSADSTKVIDHEHSRRIQESQAAYNAVLPGWLLDQRKELELLPWKQRPPESVHPDVLTSGSTMQGDRRVVQPSHGSRSQVTLCSSINSVHPEVSCMGSKAISPSKCSEDVNAPSLALSIGLFGAEVGSSTPSPIVDMKPSFSSVEREVLALTYQQRQGSAGIPKIGTSSRSGAPLGNDLALSMFPTNLVQTRNQVAIDSAATGTDAAVSLSDFLMQAARRLGPSLTHSNAADYSELKAQETSSRTEMVLNYNHGVGSTSSCHEDRAGKAHESDLSGLRPVRRGALQHSQFEPATSMVRSRQATIDHTDVTETHEIFTSAHSIDINVSRSQKQMAAAGTRGDQACEQTWTDMSTAWSDPATARRTKHQTRQESEEAEKELARAEVLKREAREQLQLASAEREYADRAREVAKRQIELSEADLAKAKRIREHAQAELEKAQFLKERVERSVGASASSQDSSQFSFCHSCKSAIEVNASIRTPTSSPGSSSWSFVTPPTSNCEQLQVGPGKSGISSGQIFMVPGSHEGGAKQADPSCKLLSGRMSWTDTISARLPVSSEEGRKHIWPVGTTSMSTFATSMAVEEASQSEENLVAAAAGESSRSADQTNPKDFDLN</sequence>
<dbReference type="InterPro" id="IPR013087">
    <property type="entry name" value="Znf_C2H2_type"/>
</dbReference>
<name>A0A7I4DSD3_PHYPA</name>
<dbReference type="PROSITE" id="PS50157">
    <property type="entry name" value="ZINC_FINGER_C2H2_2"/>
    <property type="match status" value="2"/>
</dbReference>
<evidence type="ECO:0000256" key="2">
    <source>
        <dbReference type="ARBA" id="ARBA00022737"/>
    </source>
</evidence>
<dbReference type="AlphaFoldDB" id="A0A7I4DSD3"/>
<reference evidence="10 11" key="1">
    <citation type="journal article" date="2008" name="Science">
        <title>The Physcomitrella genome reveals evolutionary insights into the conquest of land by plants.</title>
        <authorList>
            <person name="Rensing S."/>
            <person name="Lang D."/>
            <person name="Zimmer A."/>
            <person name="Terry A."/>
            <person name="Salamov A."/>
            <person name="Shapiro H."/>
            <person name="Nishiyama T."/>
            <person name="Perroud P.-F."/>
            <person name="Lindquist E."/>
            <person name="Kamisugi Y."/>
            <person name="Tanahashi T."/>
            <person name="Sakakibara K."/>
            <person name="Fujita T."/>
            <person name="Oishi K."/>
            <person name="Shin-I T."/>
            <person name="Kuroki Y."/>
            <person name="Toyoda A."/>
            <person name="Suzuki Y."/>
            <person name="Hashimoto A."/>
            <person name="Yamaguchi K."/>
            <person name="Sugano A."/>
            <person name="Kohara Y."/>
            <person name="Fujiyama A."/>
            <person name="Anterola A."/>
            <person name="Aoki S."/>
            <person name="Ashton N."/>
            <person name="Barbazuk W.B."/>
            <person name="Barker E."/>
            <person name="Bennetzen J."/>
            <person name="Bezanilla M."/>
            <person name="Blankenship R."/>
            <person name="Cho S.H."/>
            <person name="Dutcher S."/>
            <person name="Estelle M."/>
            <person name="Fawcett J.A."/>
            <person name="Gundlach H."/>
            <person name="Hanada K."/>
            <person name="Heyl A."/>
            <person name="Hicks K.A."/>
            <person name="Hugh J."/>
            <person name="Lohr M."/>
            <person name="Mayer K."/>
            <person name="Melkozernov A."/>
            <person name="Murata T."/>
            <person name="Nelson D."/>
            <person name="Pils B."/>
            <person name="Prigge M."/>
            <person name="Reiss B."/>
            <person name="Renner T."/>
            <person name="Rombauts S."/>
            <person name="Rushton P."/>
            <person name="Sanderfoot A."/>
            <person name="Schween G."/>
            <person name="Shiu S.-H."/>
            <person name="Stueber K."/>
            <person name="Theodoulou F.L."/>
            <person name="Tu H."/>
            <person name="Van de Peer Y."/>
            <person name="Verrier P.J."/>
            <person name="Waters E."/>
            <person name="Wood A."/>
            <person name="Yang L."/>
            <person name="Cove D."/>
            <person name="Cuming A."/>
            <person name="Hasebe M."/>
            <person name="Lucas S."/>
            <person name="Mishler D.B."/>
            <person name="Reski R."/>
            <person name="Grigoriev I."/>
            <person name="Quatrano R.S."/>
            <person name="Boore J.L."/>
        </authorList>
    </citation>
    <scope>NUCLEOTIDE SEQUENCE [LARGE SCALE GENOMIC DNA]</scope>
    <source>
        <strain evidence="10 11">cv. Gransden 2004</strain>
    </source>
</reference>
<dbReference type="CDD" id="cd06503">
    <property type="entry name" value="ATP-synt_Fo_b"/>
    <property type="match status" value="1"/>
</dbReference>
<dbReference type="Pfam" id="PF22996">
    <property type="entry name" value="C2H2-2nd_BIRD-IDD"/>
    <property type="match status" value="1"/>
</dbReference>
<dbReference type="GO" id="GO:0005634">
    <property type="term" value="C:nucleus"/>
    <property type="evidence" value="ECO:0000318"/>
    <property type="project" value="GO_Central"/>
</dbReference>
<organism evidence="10 11">
    <name type="scientific">Physcomitrium patens</name>
    <name type="common">Spreading-leaved earth moss</name>
    <name type="synonym">Physcomitrella patens</name>
    <dbReference type="NCBI Taxonomy" id="3218"/>
    <lineage>
        <taxon>Eukaryota</taxon>
        <taxon>Viridiplantae</taxon>
        <taxon>Streptophyta</taxon>
        <taxon>Embryophyta</taxon>
        <taxon>Bryophyta</taxon>
        <taxon>Bryophytina</taxon>
        <taxon>Bryopsida</taxon>
        <taxon>Funariidae</taxon>
        <taxon>Funariales</taxon>
        <taxon>Funariaceae</taxon>
        <taxon>Physcomitrium</taxon>
    </lineage>
</organism>
<evidence type="ECO:0000313" key="11">
    <source>
        <dbReference type="Proteomes" id="UP000006727"/>
    </source>
</evidence>
<feature type="region of interest" description="Disordered" evidence="8">
    <location>
        <begin position="836"/>
        <end position="868"/>
    </location>
</feature>
<keyword evidence="3 7" id="KW-0863">Zinc-finger</keyword>
<evidence type="ECO:0000259" key="9">
    <source>
        <dbReference type="PROSITE" id="PS50157"/>
    </source>
</evidence>
<dbReference type="SMART" id="SM00355">
    <property type="entry name" value="ZnF_C2H2"/>
    <property type="match status" value="4"/>
</dbReference>
<evidence type="ECO:0000256" key="8">
    <source>
        <dbReference type="SAM" id="MobiDB-lite"/>
    </source>
</evidence>
<dbReference type="InterPro" id="IPR055186">
    <property type="entry name" value="C2H2-2nd_BIRD-IDD"/>
</dbReference>
<keyword evidence="5" id="KW-0805">Transcription regulation</keyword>
<accession>A0A7I4DSD3</accession>
<keyword evidence="4" id="KW-0862">Zinc</keyword>
<dbReference type="Pfam" id="PF00096">
    <property type="entry name" value="zf-C2H2"/>
    <property type="match status" value="1"/>
</dbReference>
<feature type="compositionally biased region" description="Basic and acidic residues" evidence="8">
    <location>
        <begin position="517"/>
        <end position="529"/>
    </location>
</feature>
<dbReference type="GO" id="GO:0008270">
    <property type="term" value="F:zinc ion binding"/>
    <property type="evidence" value="ECO:0007669"/>
    <property type="project" value="UniProtKB-KW"/>
</dbReference>
<dbReference type="InterPro" id="IPR031140">
    <property type="entry name" value="IDD1-16"/>
</dbReference>
<keyword evidence="2" id="KW-0677">Repeat</keyword>
<evidence type="ECO:0000256" key="7">
    <source>
        <dbReference type="PROSITE-ProRule" id="PRU00042"/>
    </source>
</evidence>
<proteinExistence type="predicted"/>
<feature type="region of interest" description="Disordered" evidence="8">
    <location>
        <begin position="305"/>
        <end position="332"/>
    </location>
</feature>
<dbReference type="PANTHER" id="PTHR10593">
    <property type="entry name" value="SERINE/THREONINE-PROTEIN KINASE RIO"/>
    <property type="match status" value="1"/>
</dbReference>
<dbReference type="GeneID" id="112282945"/>
<dbReference type="PROSITE" id="PS00028">
    <property type="entry name" value="ZINC_FINGER_C2H2_1"/>
    <property type="match status" value="1"/>
</dbReference>
<feature type="domain" description="C2H2-type" evidence="9">
    <location>
        <begin position="76"/>
        <end position="98"/>
    </location>
</feature>
<keyword evidence="11" id="KW-1185">Reference proteome</keyword>
<feature type="compositionally biased region" description="Basic and acidic residues" evidence="8">
    <location>
        <begin position="213"/>
        <end position="230"/>
    </location>
</feature>
<feature type="region of interest" description="Disordered" evidence="8">
    <location>
        <begin position="206"/>
        <end position="270"/>
    </location>
</feature>
<dbReference type="PANTHER" id="PTHR10593:SF10">
    <property type="entry name" value="OS08G0467100 PROTEIN"/>
    <property type="match status" value="1"/>
</dbReference>
<dbReference type="InParanoid" id="A0A7I4DSD3"/>
<feature type="compositionally biased region" description="Low complexity" evidence="8">
    <location>
        <begin position="734"/>
        <end position="750"/>
    </location>
</feature>
<evidence type="ECO:0000256" key="3">
    <source>
        <dbReference type="ARBA" id="ARBA00022771"/>
    </source>
</evidence>
<dbReference type="Gramene" id="Pp3c5_20980V3.3">
    <property type="protein sequence ID" value="Pp3c5_20980V3.3"/>
    <property type="gene ID" value="Pp3c5_20980"/>
</dbReference>
<keyword evidence="6" id="KW-0804">Transcription</keyword>
<dbReference type="EnsemblPlants" id="Pp3c5_20980V3.3">
    <property type="protein sequence ID" value="Pp3c5_20980V3.3"/>
    <property type="gene ID" value="Pp3c5_20980"/>
</dbReference>
<dbReference type="InterPro" id="IPR055187">
    <property type="entry name" value="C2CH-3rd_BIRD-IDD"/>
</dbReference>
<dbReference type="Proteomes" id="UP000006727">
    <property type="component" value="Chromosome 5"/>
</dbReference>